<dbReference type="InterPro" id="IPR004358">
    <property type="entry name" value="Sig_transdc_His_kin-like_C"/>
</dbReference>
<dbReference type="NCBIfam" id="TIGR00229">
    <property type="entry name" value="sensory_box"/>
    <property type="match status" value="1"/>
</dbReference>
<dbReference type="Gene3D" id="3.30.450.20">
    <property type="entry name" value="PAS domain"/>
    <property type="match status" value="1"/>
</dbReference>
<keyword evidence="5" id="KW-0418">Kinase</keyword>
<dbReference type="PANTHER" id="PTHR43304">
    <property type="entry name" value="PHYTOCHROME-LIKE PROTEIN CPH1"/>
    <property type="match status" value="1"/>
</dbReference>
<dbReference type="InterPro" id="IPR000014">
    <property type="entry name" value="PAS"/>
</dbReference>
<dbReference type="SMART" id="SM00091">
    <property type="entry name" value="PAS"/>
    <property type="match status" value="1"/>
</dbReference>
<dbReference type="SUPFAM" id="SSF55874">
    <property type="entry name" value="ATPase domain of HSP90 chaperone/DNA topoisomerase II/histidine kinase"/>
    <property type="match status" value="1"/>
</dbReference>
<keyword evidence="6" id="KW-0175">Coiled coil</keyword>
<dbReference type="Pfam" id="PF02518">
    <property type="entry name" value="HATPase_c"/>
    <property type="match status" value="1"/>
</dbReference>
<evidence type="ECO:0000259" key="9">
    <source>
        <dbReference type="PROSITE" id="PS50113"/>
    </source>
</evidence>
<dbReference type="Pfam" id="PF08447">
    <property type="entry name" value="PAS_3"/>
    <property type="match status" value="1"/>
</dbReference>
<keyword evidence="4" id="KW-0808">Transferase</keyword>
<feature type="domain" description="PAS" evidence="8">
    <location>
        <begin position="4"/>
        <end position="75"/>
    </location>
</feature>
<reference evidence="10" key="1">
    <citation type="journal article" date="2015" name="Nature">
        <title>Complex archaea that bridge the gap between prokaryotes and eukaryotes.</title>
        <authorList>
            <person name="Spang A."/>
            <person name="Saw J.H."/>
            <person name="Jorgensen S.L."/>
            <person name="Zaremba-Niedzwiedzka K."/>
            <person name="Martijn J."/>
            <person name="Lind A.E."/>
            <person name="van Eijk R."/>
            <person name="Schleper C."/>
            <person name="Guy L."/>
            <person name="Ettema T.J."/>
        </authorList>
    </citation>
    <scope>NUCLEOTIDE SEQUENCE</scope>
</reference>
<name>A0A0F9CRS3_9ZZZZ</name>
<dbReference type="InterPro" id="IPR052162">
    <property type="entry name" value="Sensor_kinase/Photoreceptor"/>
</dbReference>
<feature type="coiled-coil region" evidence="6">
    <location>
        <begin position="112"/>
        <end position="139"/>
    </location>
</feature>
<dbReference type="PANTHER" id="PTHR43304:SF1">
    <property type="entry name" value="PAC DOMAIN-CONTAINING PROTEIN"/>
    <property type="match status" value="1"/>
</dbReference>
<gene>
    <name evidence="10" type="ORF">LCGC14_2288540</name>
</gene>
<evidence type="ECO:0000256" key="5">
    <source>
        <dbReference type="ARBA" id="ARBA00022777"/>
    </source>
</evidence>
<dbReference type="PROSITE" id="PS50113">
    <property type="entry name" value="PAC"/>
    <property type="match status" value="1"/>
</dbReference>
<protein>
    <recommendedName>
        <fullName evidence="2">histidine kinase</fullName>
        <ecNumber evidence="2">2.7.13.3</ecNumber>
    </recommendedName>
</protein>
<evidence type="ECO:0000256" key="3">
    <source>
        <dbReference type="ARBA" id="ARBA00022553"/>
    </source>
</evidence>
<dbReference type="SUPFAM" id="SSF47384">
    <property type="entry name" value="Homodimeric domain of signal transducing histidine kinase"/>
    <property type="match status" value="1"/>
</dbReference>
<comment type="caution">
    <text evidence="10">The sequence shown here is derived from an EMBL/GenBank/DDBJ whole genome shotgun (WGS) entry which is preliminary data.</text>
</comment>
<dbReference type="InterPro" id="IPR036097">
    <property type="entry name" value="HisK_dim/P_sf"/>
</dbReference>
<evidence type="ECO:0000259" key="7">
    <source>
        <dbReference type="PROSITE" id="PS50109"/>
    </source>
</evidence>
<comment type="catalytic activity">
    <reaction evidence="1">
        <text>ATP + protein L-histidine = ADP + protein N-phospho-L-histidine.</text>
        <dbReference type="EC" id="2.7.13.3"/>
    </reaction>
</comment>
<evidence type="ECO:0000256" key="2">
    <source>
        <dbReference type="ARBA" id="ARBA00012438"/>
    </source>
</evidence>
<feature type="domain" description="Histidine kinase" evidence="7">
    <location>
        <begin position="146"/>
        <end position="368"/>
    </location>
</feature>
<dbReference type="PROSITE" id="PS50112">
    <property type="entry name" value="PAS"/>
    <property type="match status" value="1"/>
</dbReference>
<sequence length="369" mass="42436">MNVSEEKYKLITENAKDLIIVLDDQFIIEYVNGETLLNMLGYSREYFIGKTGSQFLHPDDLNNVLEQFNKRLELNEGGIEVRLHHKEGHYIWVETIGKVIVDEDKKSRVLVISRDINERKNLEQKLKKLEKNYRKSYYIAKFYRDLFTHDINNILNNISLSSELCTMFINQPEDKGKIIEFIGIISAQVNRGVNLISNIRKLSEIEESKIPIQSIELCQLLNQAINSLKDRTQDREVNIQINVNHKKIFVQANILLKNVFENILDNAVNYNKNPSVEILVNISKIQKEGQAYIKLEFIDNGIGISNAKKEIIFKKGDNEHKRGKGMGLGLSLVKGAIKTYNGQIWIEDRVKGDFTKGCNFVILIPEGVP</sequence>
<dbReference type="PRINTS" id="PR00344">
    <property type="entry name" value="BCTRLSENSOR"/>
</dbReference>
<dbReference type="SMART" id="SM00086">
    <property type="entry name" value="PAC"/>
    <property type="match status" value="1"/>
</dbReference>
<organism evidence="10">
    <name type="scientific">marine sediment metagenome</name>
    <dbReference type="NCBI Taxonomy" id="412755"/>
    <lineage>
        <taxon>unclassified sequences</taxon>
        <taxon>metagenomes</taxon>
        <taxon>ecological metagenomes</taxon>
    </lineage>
</organism>
<dbReference type="PROSITE" id="PS50109">
    <property type="entry name" value="HIS_KIN"/>
    <property type="match status" value="1"/>
</dbReference>
<dbReference type="InterPro" id="IPR000700">
    <property type="entry name" value="PAS-assoc_C"/>
</dbReference>
<keyword evidence="3" id="KW-0597">Phosphoprotein</keyword>
<proteinExistence type="predicted"/>
<dbReference type="EC" id="2.7.13.3" evidence="2"/>
<evidence type="ECO:0000256" key="6">
    <source>
        <dbReference type="SAM" id="Coils"/>
    </source>
</evidence>
<evidence type="ECO:0000256" key="1">
    <source>
        <dbReference type="ARBA" id="ARBA00000085"/>
    </source>
</evidence>
<dbReference type="InterPro" id="IPR035965">
    <property type="entry name" value="PAS-like_dom_sf"/>
</dbReference>
<dbReference type="SMART" id="SM00387">
    <property type="entry name" value="HATPase_c"/>
    <property type="match status" value="1"/>
</dbReference>
<evidence type="ECO:0000313" key="10">
    <source>
        <dbReference type="EMBL" id="KKL52133.1"/>
    </source>
</evidence>
<dbReference type="SUPFAM" id="SSF55785">
    <property type="entry name" value="PYP-like sensor domain (PAS domain)"/>
    <property type="match status" value="1"/>
</dbReference>
<evidence type="ECO:0000256" key="4">
    <source>
        <dbReference type="ARBA" id="ARBA00022679"/>
    </source>
</evidence>
<dbReference type="InterPro" id="IPR005467">
    <property type="entry name" value="His_kinase_dom"/>
</dbReference>
<accession>A0A0F9CRS3</accession>
<feature type="domain" description="PAC" evidence="9">
    <location>
        <begin position="77"/>
        <end position="128"/>
    </location>
</feature>
<dbReference type="InterPro" id="IPR036890">
    <property type="entry name" value="HATPase_C_sf"/>
</dbReference>
<dbReference type="AlphaFoldDB" id="A0A0F9CRS3"/>
<dbReference type="Gene3D" id="3.30.565.10">
    <property type="entry name" value="Histidine kinase-like ATPase, C-terminal domain"/>
    <property type="match status" value="1"/>
</dbReference>
<dbReference type="InterPro" id="IPR001610">
    <property type="entry name" value="PAC"/>
</dbReference>
<dbReference type="CDD" id="cd00130">
    <property type="entry name" value="PAS"/>
    <property type="match status" value="1"/>
</dbReference>
<dbReference type="InterPro" id="IPR003594">
    <property type="entry name" value="HATPase_dom"/>
</dbReference>
<evidence type="ECO:0000259" key="8">
    <source>
        <dbReference type="PROSITE" id="PS50112"/>
    </source>
</evidence>
<dbReference type="EMBL" id="LAZR01031999">
    <property type="protein sequence ID" value="KKL52133.1"/>
    <property type="molecule type" value="Genomic_DNA"/>
</dbReference>
<dbReference type="GO" id="GO:0000155">
    <property type="term" value="F:phosphorelay sensor kinase activity"/>
    <property type="evidence" value="ECO:0007669"/>
    <property type="project" value="InterPro"/>
</dbReference>
<dbReference type="InterPro" id="IPR013655">
    <property type="entry name" value="PAS_fold_3"/>
</dbReference>